<proteinExistence type="predicted"/>
<dbReference type="WBParaSite" id="RSKR_0000317400.1">
    <property type="protein sequence ID" value="RSKR_0000317400.1"/>
    <property type="gene ID" value="RSKR_0000317400"/>
</dbReference>
<sequence length="772" mass="87895">MTDAHTNLLQNNNNENGIATPAISLPPKQYPFKGTLKDWQKSGSKISEMNNHFKNMGLEKRNIMNSSQSSSVSSGVSSLSDTSKSSSANFDSLPEGYEARLDNEGRIFYIDHINRKTTWNLPYIEQVTASSSSASSTSSSITSSLQSSANKVNLEEISYNYNRRTTVKSCLETNLLPSIAFLKRNDFAHVLQNNSNGLSLYNKSPYLKHMIQRIRKCEDNFDKFSKNIEMINFINAFADTTQPLPNGWQELRNQGNESFFANHISKSITPIDPRLPLELKKRTRSAPPINRNKKGGTTSQGPSTMAALIDKIEDIKVLVRTNYPDSAYRICKKLSLIAKIGESALLRFANDIDIISAISLFEQTQANGQSEDVPEDTTNNNNNELEDSDGGEFRDKVSYFYASINRAGYGQSPTKIKLLLRRFFLVEDSFQKIMSIDGMQLRKSQFTVSFEDEDGLDYGGPSRELFYLLSRDLFNPHFKLFEYSSGGVYTVTVSPKATEVSDYVRWFELCGRVLGLALIHRCLIDSFFPKPFYKILLGHSYLLDDLKEMDPLYWKSLNWISTNIITPDMDFTFTVTETVDNKVVDKELLVGGSNIKVTEYNKEEYIQCLLKWRIERGISKQIKALLRGLNDVIERDYLRVFDAAQLELMLSGTMEINLEDWRENCDYKGGYFDQHVVITWFWNTVYEMTNAERLKLLQFITGTASIPYEGFIGLRGSNGPKKFTIERWGESSSLPRAHTCFNRLDLPMYRDSKSLKEKLLLAINESSSYAIE</sequence>
<reference evidence="2" key="1">
    <citation type="submission" date="2016-11" db="UniProtKB">
        <authorList>
            <consortium name="WormBaseParasite"/>
        </authorList>
    </citation>
    <scope>IDENTIFICATION</scope>
    <source>
        <strain evidence="2">KR3021</strain>
    </source>
</reference>
<organism evidence="1 2">
    <name type="scientific">Rhabditophanes sp. KR3021</name>
    <dbReference type="NCBI Taxonomy" id="114890"/>
    <lineage>
        <taxon>Eukaryota</taxon>
        <taxon>Metazoa</taxon>
        <taxon>Ecdysozoa</taxon>
        <taxon>Nematoda</taxon>
        <taxon>Chromadorea</taxon>
        <taxon>Rhabditida</taxon>
        <taxon>Tylenchina</taxon>
        <taxon>Panagrolaimomorpha</taxon>
        <taxon>Strongyloidoidea</taxon>
        <taxon>Alloionematidae</taxon>
        <taxon>Rhabditophanes</taxon>
    </lineage>
</organism>
<evidence type="ECO:0000313" key="1">
    <source>
        <dbReference type="Proteomes" id="UP000095286"/>
    </source>
</evidence>
<protein>
    <submittedName>
        <fullName evidence="2">E3 ubiquitin-protein ligase</fullName>
    </submittedName>
</protein>
<accession>A0AC35TR25</accession>
<evidence type="ECO:0000313" key="2">
    <source>
        <dbReference type="WBParaSite" id="RSKR_0000317400.1"/>
    </source>
</evidence>
<name>A0AC35TR25_9BILA</name>
<dbReference type="Proteomes" id="UP000095286">
    <property type="component" value="Unplaced"/>
</dbReference>